<reference evidence="9 10" key="1">
    <citation type="submission" date="2020-10" db="EMBL/GenBank/DDBJ databases">
        <title>Phylogeny of dyella-like bacteria.</title>
        <authorList>
            <person name="Fu J."/>
        </authorList>
    </citation>
    <scope>NUCLEOTIDE SEQUENCE [LARGE SCALE GENOMIC DNA]</scope>
    <source>
        <strain evidence="9 10">DKC-1</strain>
    </source>
</reference>
<dbReference type="Pfam" id="PF02163">
    <property type="entry name" value="Peptidase_M50"/>
    <property type="match status" value="1"/>
</dbReference>
<dbReference type="GO" id="GO:0006508">
    <property type="term" value="P:proteolysis"/>
    <property type="evidence" value="ECO:0007669"/>
    <property type="project" value="UniProtKB-KW"/>
</dbReference>
<dbReference type="RefSeq" id="WP_404538809.1">
    <property type="nucleotide sequence ID" value="NZ_JADIKL010000004.1"/>
</dbReference>
<evidence type="ECO:0000313" key="9">
    <source>
        <dbReference type="EMBL" id="MFK2931076.1"/>
    </source>
</evidence>
<proteinExistence type="inferred from homology"/>
<comment type="caution">
    <text evidence="9">The sequence shown here is derived from an EMBL/GenBank/DDBJ whole genome shotgun (WGS) entry which is preliminary data.</text>
</comment>
<sequence length="397" mass="43225">MVRKPQAGDSVMTPRTYRWLDRICRPIQWIVGFATGLGSYVLCTIAVGNAWRLGPILPILVVTLFGLATTIIHELGHYAAARWAGMTVMHVRFGSIEVIPQQQGWRVRWNAQQKIRVGGFVVAACDPRRPMRPQALCLVAGGPLANLVAVAIFVVLANVWPSAVAGPLLWTCATLNAGVALGNLLPTSRGKGTDGMRLLTWAPKDVESDPRLVYLRLQALSMAGVTADRLPGDQIAALESMAIPMPLIALWYRLKAHQNRGEWQSAAQLRETYESLMQALPDTARPKMVAANAVLRTELAFAEAMQSGDASGLTDGLLPKATAWLVPSLWPRCLALRAILAGNIVEAERLLDETKRYAEQSMDKALPKSEALIRAYMLSLPVDGIPLLRDVACNEAG</sequence>
<keyword evidence="4 7" id="KW-0812">Transmembrane</keyword>
<gene>
    <name evidence="9" type="ORF">ISP14_09755</name>
</gene>
<keyword evidence="10" id="KW-1185">Reference proteome</keyword>
<protein>
    <submittedName>
        <fullName evidence="9">Site-2 protease family protein</fullName>
    </submittedName>
</protein>
<evidence type="ECO:0000256" key="4">
    <source>
        <dbReference type="ARBA" id="ARBA00022692"/>
    </source>
</evidence>
<evidence type="ECO:0000313" key="10">
    <source>
        <dbReference type="Proteomes" id="UP001620397"/>
    </source>
</evidence>
<keyword evidence="9" id="KW-0645">Protease</keyword>
<evidence type="ECO:0000259" key="8">
    <source>
        <dbReference type="Pfam" id="PF02163"/>
    </source>
</evidence>
<organism evidence="9 10">
    <name type="scientific">Dyella agri</name>
    <dbReference type="NCBI Taxonomy" id="1926869"/>
    <lineage>
        <taxon>Bacteria</taxon>
        <taxon>Pseudomonadati</taxon>
        <taxon>Pseudomonadota</taxon>
        <taxon>Gammaproteobacteria</taxon>
        <taxon>Lysobacterales</taxon>
        <taxon>Rhodanobacteraceae</taxon>
        <taxon>Dyella</taxon>
    </lineage>
</organism>
<feature type="domain" description="Peptidase M50" evidence="8">
    <location>
        <begin position="69"/>
        <end position="157"/>
    </location>
</feature>
<comment type="similarity">
    <text evidence="3">Belongs to the peptidase M50B family.</text>
</comment>
<keyword evidence="6 7" id="KW-0472">Membrane</keyword>
<feature type="transmembrane region" description="Helical" evidence="7">
    <location>
        <begin position="53"/>
        <end position="72"/>
    </location>
</feature>
<accession>A0ABW8KG31</accession>
<comment type="subcellular location">
    <subcellularLocation>
        <location evidence="2">Membrane</location>
        <topology evidence="2">Multi-pass membrane protein</topology>
    </subcellularLocation>
</comment>
<feature type="transmembrane region" description="Helical" evidence="7">
    <location>
        <begin position="27"/>
        <end position="47"/>
    </location>
</feature>
<evidence type="ECO:0000256" key="3">
    <source>
        <dbReference type="ARBA" id="ARBA00007931"/>
    </source>
</evidence>
<evidence type="ECO:0000256" key="7">
    <source>
        <dbReference type="SAM" id="Phobius"/>
    </source>
</evidence>
<dbReference type="InterPro" id="IPR008915">
    <property type="entry name" value="Peptidase_M50"/>
</dbReference>
<dbReference type="GO" id="GO:0008233">
    <property type="term" value="F:peptidase activity"/>
    <property type="evidence" value="ECO:0007669"/>
    <property type="project" value="UniProtKB-KW"/>
</dbReference>
<dbReference type="EMBL" id="JADIKL010000004">
    <property type="protein sequence ID" value="MFK2931076.1"/>
    <property type="molecule type" value="Genomic_DNA"/>
</dbReference>
<name>A0ABW8KG31_9GAMM</name>
<evidence type="ECO:0000256" key="6">
    <source>
        <dbReference type="ARBA" id="ARBA00023136"/>
    </source>
</evidence>
<dbReference type="Proteomes" id="UP001620397">
    <property type="component" value="Unassembled WGS sequence"/>
</dbReference>
<evidence type="ECO:0000256" key="5">
    <source>
        <dbReference type="ARBA" id="ARBA00022989"/>
    </source>
</evidence>
<keyword evidence="9" id="KW-0378">Hydrolase</keyword>
<feature type="transmembrane region" description="Helical" evidence="7">
    <location>
        <begin position="168"/>
        <end position="187"/>
    </location>
</feature>
<evidence type="ECO:0000256" key="2">
    <source>
        <dbReference type="ARBA" id="ARBA00004141"/>
    </source>
</evidence>
<evidence type="ECO:0000256" key="1">
    <source>
        <dbReference type="ARBA" id="ARBA00001947"/>
    </source>
</evidence>
<comment type="cofactor">
    <cofactor evidence="1">
        <name>Zn(2+)</name>
        <dbReference type="ChEBI" id="CHEBI:29105"/>
    </cofactor>
</comment>
<feature type="transmembrane region" description="Helical" evidence="7">
    <location>
        <begin position="135"/>
        <end position="156"/>
    </location>
</feature>
<keyword evidence="5 7" id="KW-1133">Transmembrane helix</keyword>